<sequence>MPNLPAITVDSRYMLAKLAFEENVPEIEFYKPLHLEKNNCQSSEETTEIVEDNVLSSPMRNTVVETDDHLDNHNIDQQSDEYVNQIQELIKTNFEKCKSNTSVSVLSKYLDRLRKLSRLLLGNHF</sequence>
<accession>A0AAV0XZ33</accession>
<dbReference type="Proteomes" id="UP001160148">
    <property type="component" value="Unassembled WGS sequence"/>
</dbReference>
<keyword evidence="2" id="KW-1185">Reference proteome</keyword>
<evidence type="ECO:0000313" key="2">
    <source>
        <dbReference type="Proteomes" id="UP001160148"/>
    </source>
</evidence>
<dbReference type="AlphaFoldDB" id="A0AAV0XZ33"/>
<protein>
    <submittedName>
        <fullName evidence="1">Uncharacterized protein</fullName>
    </submittedName>
</protein>
<organism evidence="1 2">
    <name type="scientific">Macrosiphum euphorbiae</name>
    <name type="common">potato aphid</name>
    <dbReference type="NCBI Taxonomy" id="13131"/>
    <lineage>
        <taxon>Eukaryota</taxon>
        <taxon>Metazoa</taxon>
        <taxon>Ecdysozoa</taxon>
        <taxon>Arthropoda</taxon>
        <taxon>Hexapoda</taxon>
        <taxon>Insecta</taxon>
        <taxon>Pterygota</taxon>
        <taxon>Neoptera</taxon>
        <taxon>Paraneoptera</taxon>
        <taxon>Hemiptera</taxon>
        <taxon>Sternorrhyncha</taxon>
        <taxon>Aphidomorpha</taxon>
        <taxon>Aphidoidea</taxon>
        <taxon>Aphididae</taxon>
        <taxon>Macrosiphini</taxon>
        <taxon>Macrosiphum</taxon>
    </lineage>
</organism>
<proteinExistence type="predicted"/>
<name>A0AAV0XZ33_9HEMI</name>
<comment type="caution">
    <text evidence="1">The sequence shown here is derived from an EMBL/GenBank/DDBJ whole genome shotgun (WGS) entry which is preliminary data.</text>
</comment>
<dbReference type="EMBL" id="CARXXK010001120">
    <property type="protein sequence ID" value="CAI6373748.1"/>
    <property type="molecule type" value="Genomic_DNA"/>
</dbReference>
<reference evidence="1 2" key="1">
    <citation type="submission" date="2023-01" db="EMBL/GenBank/DDBJ databases">
        <authorList>
            <person name="Whitehead M."/>
        </authorList>
    </citation>
    <scope>NUCLEOTIDE SEQUENCE [LARGE SCALE GENOMIC DNA]</scope>
</reference>
<gene>
    <name evidence="1" type="ORF">MEUPH1_LOCUS27452</name>
</gene>
<evidence type="ECO:0000313" key="1">
    <source>
        <dbReference type="EMBL" id="CAI6373748.1"/>
    </source>
</evidence>